<name>A0ABW9JJ83_9SPHI</name>
<dbReference type="Gene3D" id="2.40.50.100">
    <property type="match status" value="1"/>
</dbReference>
<comment type="subcellular location">
    <subcellularLocation>
        <location evidence="1">Cell envelope</location>
    </subcellularLocation>
</comment>
<dbReference type="Gene3D" id="2.40.30.170">
    <property type="match status" value="1"/>
</dbReference>
<evidence type="ECO:0000256" key="2">
    <source>
        <dbReference type="ARBA" id="ARBA00009477"/>
    </source>
</evidence>
<feature type="domain" description="Multidrug resistance protein MdtA-like C-terminal permuted SH3" evidence="6">
    <location>
        <begin position="304"/>
        <end position="364"/>
    </location>
</feature>
<evidence type="ECO:0000313" key="8">
    <source>
        <dbReference type="Proteomes" id="UP001517367"/>
    </source>
</evidence>
<evidence type="ECO:0000259" key="4">
    <source>
        <dbReference type="Pfam" id="PF25917"/>
    </source>
</evidence>
<comment type="caution">
    <text evidence="7">The sequence shown here is derived from an EMBL/GenBank/DDBJ whole genome shotgun (WGS) entry which is preliminary data.</text>
</comment>
<evidence type="ECO:0000259" key="6">
    <source>
        <dbReference type="Pfam" id="PF25967"/>
    </source>
</evidence>
<dbReference type="Pfam" id="PF25967">
    <property type="entry name" value="RND-MFP_C"/>
    <property type="match status" value="1"/>
</dbReference>
<dbReference type="NCBIfam" id="TIGR01730">
    <property type="entry name" value="RND_mfp"/>
    <property type="match status" value="1"/>
</dbReference>
<dbReference type="EMBL" id="SRMP02000023">
    <property type="protein sequence ID" value="MFN0292462.1"/>
    <property type="molecule type" value="Genomic_DNA"/>
</dbReference>
<feature type="domain" description="Multidrug resistance protein MdtA-like alpha-helical hairpin" evidence="3">
    <location>
        <begin position="105"/>
        <end position="171"/>
    </location>
</feature>
<dbReference type="Pfam" id="PF25876">
    <property type="entry name" value="HH_MFP_RND"/>
    <property type="match status" value="1"/>
</dbReference>
<accession>A0ABW9JJ83</accession>
<dbReference type="Proteomes" id="UP001517367">
    <property type="component" value="Unassembled WGS sequence"/>
</dbReference>
<evidence type="ECO:0000259" key="5">
    <source>
        <dbReference type="Pfam" id="PF25944"/>
    </source>
</evidence>
<dbReference type="PANTHER" id="PTHR30158:SF23">
    <property type="entry name" value="MULTIDRUG RESISTANCE PROTEIN MEXA"/>
    <property type="match status" value="1"/>
</dbReference>
<dbReference type="SUPFAM" id="SSF111369">
    <property type="entry name" value="HlyD-like secretion proteins"/>
    <property type="match status" value="1"/>
</dbReference>
<dbReference type="InterPro" id="IPR058625">
    <property type="entry name" value="MdtA-like_BSH"/>
</dbReference>
<dbReference type="PROSITE" id="PS51257">
    <property type="entry name" value="PROKAR_LIPOPROTEIN"/>
    <property type="match status" value="1"/>
</dbReference>
<keyword evidence="8" id="KW-1185">Reference proteome</keyword>
<feature type="domain" description="Multidrug resistance protein MdtA-like beta-barrel" evidence="5">
    <location>
        <begin position="211"/>
        <end position="297"/>
    </location>
</feature>
<reference evidence="7 8" key="1">
    <citation type="submission" date="2024-12" db="EMBL/GenBank/DDBJ databases">
        <authorList>
            <person name="Hu S."/>
        </authorList>
    </citation>
    <scope>NUCLEOTIDE SEQUENCE [LARGE SCALE GENOMIC DNA]</scope>
    <source>
        <strain evidence="7 8">P-25</strain>
    </source>
</reference>
<evidence type="ECO:0000259" key="3">
    <source>
        <dbReference type="Pfam" id="PF25876"/>
    </source>
</evidence>
<comment type="similarity">
    <text evidence="2">Belongs to the membrane fusion protein (MFP) (TC 8.A.1) family.</text>
</comment>
<dbReference type="RefSeq" id="WP_138728508.1">
    <property type="nucleotide sequence ID" value="NZ_SRMP02000023.1"/>
</dbReference>
<dbReference type="InterPro" id="IPR006143">
    <property type="entry name" value="RND_pump_MFP"/>
</dbReference>
<dbReference type="Gene3D" id="2.40.420.20">
    <property type="match status" value="1"/>
</dbReference>
<organism evidence="7 8">
    <name type="scientific">Pedobacter helvus</name>
    <dbReference type="NCBI Taxonomy" id="2563444"/>
    <lineage>
        <taxon>Bacteria</taxon>
        <taxon>Pseudomonadati</taxon>
        <taxon>Bacteroidota</taxon>
        <taxon>Sphingobacteriia</taxon>
        <taxon>Sphingobacteriales</taxon>
        <taxon>Sphingobacteriaceae</taxon>
        <taxon>Pedobacter</taxon>
    </lineage>
</organism>
<dbReference type="Gene3D" id="1.10.287.470">
    <property type="entry name" value="Helix hairpin bin"/>
    <property type="match status" value="1"/>
</dbReference>
<feature type="domain" description="Multidrug resistance protein MdtA-like barrel-sandwich hybrid" evidence="4">
    <location>
        <begin position="64"/>
        <end position="204"/>
    </location>
</feature>
<dbReference type="InterPro" id="IPR058626">
    <property type="entry name" value="MdtA-like_b-barrel"/>
</dbReference>
<dbReference type="Pfam" id="PF25917">
    <property type="entry name" value="BSH_RND"/>
    <property type="match status" value="1"/>
</dbReference>
<sequence length="382" mass="41127">MINRRFDIPLVKGSISLLFASLMVSCGNPEQAPLPPTEVPVAKVKNGTGTVKRQYPTSLQGVVTVDVRAQVSGYISKIHVDEGAYVKAGQILFTIDPRSYQEQFNTANAAILVAKANLTTAKIELNRKKELVANKIVSDLQVQQAQAAFESANASLSQAQAAAQAARINYEFCTVKAPVSGYISRIPYRLGSLINPASAAPLTVLSDIHKVYAYFSMSENDFIDFQKSSKGGSITEKIKNAAPVQLEVSDGSLYAQEGKIDAIDGQFDRSTGSVVFRAVFDNPKGLLRDGNTGKVIITKKFEQSVLVPITATVTIQDKSYIYTVDKEGKVKQLPIEIAGKSGSDYMVSSGIAAGDIYIVSGFERLQPGMQVKTTASNTLAKN</sequence>
<protein>
    <submittedName>
        <fullName evidence="7">Efflux RND transporter periplasmic adaptor subunit</fullName>
    </submittedName>
</protein>
<dbReference type="Pfam" id="PF25944">
    <property type="entry name" value="Beta-barrel_RND"/>
    <property type="match status" value="1"/>
</dbReference>
<dbReference type="PANTHER" id="PTHR30158">
    <property type="entry name" value="ACRA/E-RELATED COMPONENT OF DRUG EFFLUX TRANSPORTER"/>
    <property type="match status" value="1"/>
</dbReference>
<evidence type="ECO:0000313" key="7">
    <source>
        <dbReference type="EMBL" id="MFN0292462.1"/>
    </source>
</evidence>
<proteinExistence type="inferred from homology"/>
<dbReference type="InterPro" id="IPR058624">
    <property type="entry name" value="MdtA-like_HH"/>
</dbReference>
<evidence type="ECO:0000256" key="1">
    <source>
        <dbReference type="ARBA" id="ARBA00004196"/>
    </source>
</evidence>
<gene>
    <name evidence="7" type="ORF">E5L68_013740</name>
</gene>
<dbReference type="InterPro" id="IPR058627">
    <property type="entry name" value="MdtA-like_C"/>
</dbReference>